<dbReference type="EMBL" id="UYYB01146945">
    <property type="protein sequence ID" value="VDM85902.1"/>
    <property type="molecule type" value="Genomic_DNA"/>
</dbReference>
<keyword evidence="2" id="KW-1185">Reference proteome</keyword>
<name>A0A3P7M414_STRVU</name>
<evidence type="ECO:0000313" key="1">
    <source>
        <dbReference type="EMBL" id="VDM85902.1"/>
    </source>
</evidence>
<evidence type="ECO:0000313" key="2">
    <source>
        <dbReference type="Proteomes" id="UP000270094"/>
    </source>
</evidence>
<reference evidence="1 2" key="1">
    <citation type="submission" date="2018-11" db="EMBL/GenBank/DDBJ databases">
        <authorList>
            <consortium name="Pathogen Informatics"/>
        </authorList>
    </citation>
    <scope>NUCLEOTIDE SEQUENCE [LARGE SCALE GENOMIC DNA]</scope>
</reference>
<sequence length="119" mass="13445">MFEKFDSADFGGFECSDLVEVTDEEADPEKKENKRAIELADYLTLSDKGVQTNYTQNQHHSEAETFSIISKESTSKKKLSPTPMDLLDISAATKAPHIFLVCERIIKQSEEPFDLKQQA</sequence>
<proteinExistence type="predicted"/>
<gene>
    <name evidence="1" type="ORF">SVUK_LOCUS20900</name>
</gene>
<accession>A0A3P7M414</accession>
<organism evidence="1 2">
    <name type="scientific">Strongylus vulgaris</name>
    <name type="common">Blood worm</name>
    <dbReference type="NCBI Taxonomy" id="40348"/>
    <lineage>
        <taxon>Eukaryota</taxon>
        <taxon>Metazoa</taxon>
        <taxon>Ecdysozoa</taxon>
        <taxon>Nematoda</taxon>
        <taxon>Chromadorea</taxon>
        <taxon>Rhabditida</taxon>
        <taxon>Rhabditina</taxon>
        <taxon>Rhabditomorpha</taxon>
        <taxon>Strongyloidea</taxon>
        <taxon>Strongylidae</taxon>
        <taxon>Strongylus</taxon>
    </lineage>
</organism>
<protein>
    <submittedName>
        <fullName evidence="1">Uncharacterized protein</fullName>
    </submittedName>
</protein>
<dbReference type="Proteomes" id="UP000270094">
    <property type="component" value="Unassembled WGS sequence"/>
</dbReference>
<dbReference type="AlphaFoldDB" id="A0A3P7M414"/>